<gene>
    <name evidence="1" type="ORF">GCM10009560_71350</name>
</gene>
<organism evidence="1 2">
    <name type="scientific">Nonomuraea longicatena</name>
    <dbReference type="NCBI Taxonomy" id="83682"/>
    <lineage>
        <taxon>Bacteria</taxon>
        <taxon>Bacillati</taxon>
        <taxon>Actinomycetota</taxon>
        <taxon>Actinomycetes</taxon>
        <taxon>Streptosporangiales</taxon>
        <taxon>Streptosporangiaceae</taxon>
        <taxon>Nonomuraea</taxon>
    </lineage>
</organism>
<evidence type="ECO:0000313" key="1">
    <source>
        <dbReference type="EMBL" id="GAA0951062.1"/>
    </source>
</evidence>
<name>A0ABP4BK90_9ACTN</name>
<protein>
    <recommendedName>
        <fullName evidence="3">Bacteriocin-protection protein</fullName>
    </recommendedName>
</protein>
<accession>A0ABP4BK90</accession>
<proteinExistence type="predicted"/>
<evidence type="ECO:0008006" key="3">
    <source>
        <dbReference type="Google" id="ProtNLM"/>
    </source>
</evidence>
<comment type="caution">
    <text evidence="1">The sequence shown here is derived from an EMBL/GenBank/DDBJ whole genome shotgun (WGS) entry which is preliminary data.</text>
</comment>
<dbReference type="EMBL" id="BAAAHQ010000049">
    <property type="protein sequence ID" value="GAA0951062.1"/>
    <property type="molecule type" value="Genomic_DNA"/>
</dbReference>
<sequence>MIVLADAAAWRNWLADHHASTEEAWVVLAKKGTTEPTSLTYEQAVEEALCFGWIDGLTRRRDGATYLQRYTPRRPRSTWSASNVARVERLRAGGRMRAAGLAEVERAQADGRWTTS</sequence>
<dbReference type="Proteomes" id="UP001501578">
    <property type="component" value="Unassembled WGS sequence"/>
</dbReference>
<keyword evidence="2" id="KW-1185">Reference proteome</keyword>
<dbReference type="RefSeq" id="WP_343954707.1">
    <property type="nucleotide sequence ID" value="NZ_BAAAHQ010000049.1"/>
</dbReference>
<evidence type="ECO:0000313" key="2">
    <source>
        <dbReference type="Proteomes" id="UP001501578"/>
    </source>
</evidence>
<reference evidence="2" key="1">
    <citation type="journal article" date="2019" name="Int. J. Syst. Evol. Microbiol.">
        <title>The Global Catalogue of Microorganisms (GCM) 10K type strain sequencing project: providing services to taxonomists for standard genome sequencing and annotation.</title>
        <authorList>
            <consortium name="The Broad Institute Genomics Platform"/>
            <consortium name="The Broad Institute Genome Sequencing Center for Infectious Disease"/>
            <person name="Wu L."/>
            <person name="Ma J."/>
        </authorList>
    </citation>
    <scope>NUCLEOTIDE SEQUENCE [LARGE SCALE GENOMIC DNA]</scope>
    <source>
        <strain evidence="2">JCM 11136</strain>
    </source>
</reference>